<accession>A0A7W7WAF9</accession>
<comment type="caution">
    <text evidence="1">The sequence shown here is derived from an EMBL/GenBank/DDBJ whole genome shotgun (WGS) entry which is preliminary data.</text>
</comment>
<evidence type="ECO:0000313" key="1">
    <source>
        <dbReference type="EMBL" id="MBB4939119.1"/>
    </source>
</evidence>
<evidence type="ECO:0000313" key="2">
    <source>
        <dbReference type="Proteomes" id="UP000534286"/>
    </source>
</evidence>
<organism evidence="1 2">
    <name type="scientific">Streptosporangium album</name>
    <dbReference type="NCBI Taxonomy" id="47479"/>
    <lineage>
        <taxon>Bacteria</taxon>
        <taxon>Bacillati</taxon>
        <taxon>Actinomycetota</taxon>
        <taxon>Actinomycetes</taxon>
        <taxon>Streptosporangiales</taxon>
        <taxon>Streptosporangiaceae</taxon>
        <taxon>Streptosporangium</taxon>
    </lineage>
</organism>
<dbReference type="EMBL" id="JACHJU010000001">
    <property type="protein sequence ID" value="MBB4939119.1"/>
    <property type="molecule type" value="Genomic_DNA"/>
</dbReference>
<name>A0A7W7WAF9_9ACTN</name>
<dbReference type="RefSeq" id="WP_246466178.1">
    <property type="nucleotide sequence ID" value="NZ_BAABEK010000013.1"/>
</dbReference>
<dbReference type="Proteomes" id="UP000534286">
    <property type="component" value="Unassembled WGS sequence"/>
</dbReference>
<protein>
    <submittedName>
        <fullName evidence="1">Uncharacterized protein</fullName>
    </submittedName>
</protein>
<dbReference type="AlphaFoldDB" id="A0A7W7WAF9"/>
<keyword evidence="2" id="KW-1185">Reference proteome</keyword>
<reference evidence="1 2" key="1">
    <citation type="submission" date="2020-08" db="EMBL/GenBank/DDBJ databases">
        <title>Sequencing the genomes of 1000 actinobacteria strains.</title>
        <authorList>
            <person name="Klenk H.-P."/>
        </authorList>
    </citation>
    <scope>NUCLEOTIDE SEQUENCE [LARGE SCALE GENOMIC DNA]</scope>
    <source>
        <strain evidence="1 2">DSM 43023</strain>
    </source>
</reference>
<proteinExistence type="predicted"/>
<sequence>MTTPVKCTECDGRGWKIVTRRGCVVAMGLHMELSAREDCLYCGGLEQLVEMFEWEVFVTSGGIDEIGPCGISSGQATAMDTLRTELRRMESPGTVWGRITHRVYDFGTVPDDWSRRVIFRATVDPAGSVRFERTAP</sequence>
<gene>
    <name evidence="1" type="ORF">FHR32_003424</name>
</gene>